<reference evidence="1 2" key="1">
    <citation type="submission" date="2020-12" db="EMBL/GenBank/DDBJ databases">
        <title>HMF7856_wgs.fasta genome submission.</title>
        <authorList>
            <person name="Kang H."/>
            <person name="Kim H."/>
            <person name="Joh K."/>
        </authorList>
    </citation>
    <scope>NUCLEOTIDE SEQUENCE [LARGE SCALE GENOMIC DNA]</scope>
    <source>
        <strain evidence="1 2">HMF7856</strain>
    </source>
</reference>
<organism evidence="1 2">
    <name type="scientific">Mucilaginibacter ginkgonis</name>
    <dbReference type="NCBI Taxonomy" id="2682091"/>
    <lineage>
        <taxon>Bacteria</taxon>
        <taxon>Pseudomonadati</taxon>
        <taxon>Bacteroidota</taxon>
        <taxon>Sphingobacteriia</taxon>
        <taxon>Sphingobacteriales</taxon>
        <taxon>Sphingobacteriaceae</taxon>
        <taxon>Mucilaginibacter</taxon>
    </lineage>
</organism>
<name>A0A6I4HZH3_9SPHI</name>
<dbReference type="KEGG" id="mgik:GO620_010805"/>
<protein>
    <submittedName>
        <fullName evidence="1">DUF72 domain-containing protein</fullName>
    </submittedName>
</protein>
<evidence type="ECO:0000313" key="2">
    <source>
        <dbReference type="Proteomes" id="UP000429232"/>
    </source>
</evidence>
<sequence length="307" mass="35126">MEFGKVADADKLPQSYFNLPPDTAFTAHVLANASGSGKFQAHVGCAKWGRKEWVGQIYPPKTKEANFLTEYVKHFDSIELNATFYQVYGPETLSKWAEKAEGNPNFKFCPKFSQSISHIRRLKNAEEITTQFYNGVLAFGDKLGPMFLQLSDNFTPKSFPELKAYLEHLPTDVPVFVEVRHKEWFNTAGTDKDIFALLRDLNIGSVITDASGRRDCGHMNLSTPHAFIRYVGNGLLPTDYGRIDEWVDRIKKWKDEGLQSLWFFMHQHDEQYSPVLADYTIEKLNEALGTSIQRPQFLPKQESMELK</sequence>
<dbReference type="InterPro" id="IPR036520">
    <property type="entry name" value="UPF0759_sf"/>
</dbReference>
<gene>
    <name evidence="1" type="ORF">GO620_010805</name>
</gene>
<dbReference type="PANTHER" id="PTHR30348:SF9">
    <property type="entry name" value="UPF0759 PROTEIN YECE"/>
    <property type="match status" value="1"/>
</dbReference>
<dbReference type="Gene3D" id="3.20.20.410">
    <property type="entry name" value="Protein of unknown function UPF0759"/>
    <property type="match status" value="1"/>
</dbReference>
<proteinExistence type="predicted"/>
<accession>A0A6I4HZH3</accession>
<dbReference type="EMBL" id="CP066775">
    <property type="protein sequence ID" value="QQL48669.1"/>
    <property type="molecule type" value="Genomic_DNA"/>
</dbReference>
<dbReference type="InterPro" id="IPR002763">
    <property type="entry name" value="DUF72"/>
</dbReference>
<dbReference type="PANTHER" id="PTHR30348">
    <property type="entry name" value="UNCHARACTERIZED PROTEIN YECE"/>
    <property type="match status" value="1"/>
</dbReference>
<dbReference type="RefSeq" id="WP_157525376.1">
    <property type="nucleotide sequence ID" value="NZ_CP066775.1"/>
</dbReference>
<keyword evidence="2" id="KW-1185">Reference proteome</keyword>
<dbReference type="Proteomes" id="UP000429232">
    <property type="component" value="Chromosome"/>
</dbReference>
<dbReference type="SUPFAM" id="SSF117396">
    <property type="entry name" value="TM1631-like"/>
    <property type="match status" value="1"/>
</dbReference>
<dbReference type="Pfam" id="PF01904">
    <property type="entry name" value="DUF72"/>
    <property type="match status" value="1"/>
</dbReference>
<dbReference type="AlphaFoldDB" id="A0A6I4HZH3"/>
<evidence type="ECO:0000313" key="1">
    <source>
        <dbReference type="EMBL" id="QQL48669.1"/>
    </source>
</evidence>